<evidence type="ECO:0000313" key="2">
    <source>
        <dbReference type="EMBL" id="EUN20639.1"/>
    </source>
</evidence>
<protein>
    <submittedName>
        <fullName evidence="2">Uncharacterized protein</fullName>
    </submittedName>
</protein>
<reference evidence="2 3" key="1">
    <citation type="journal article" date="2013" name="PLoS Genet.">
        <title>Comparative genome structure, secondary metabolite, and effector coding capacity across Cochliobolus pathogens.</title>
        <authorList>
            <person name="Condon B.J."/>
            <person name="Leng Y."/>
            <person name="Wu D."/>
            <person name="Bushley K.E."/>
            <person name="Ohm R.A."/>
            <person name="Otillar R."/>
            <person name="Martin J."/>
            <person name="Schackwitz W."/>
            <person name="Grimwood J."/>
            <person name="MohdZainudin N."/>
            <person name="Xue C."/>
            <person name="Wang R."/>
            <person name="Manning V.A."/>
            <person name="Dhillon B."/>
            <person name="Tu Z.J."/>
            <person name="Steffenson B.J."/>
            <person name="Salamov A."/>
            <person name="Sun H."/>
            <person name="Lowry S."/>
            <person name="LaButti K."/>
            <person name="Han J."/>
            <person name="Copeland A."/>
            <person name="Lindquist E."/>
            <person name="Barry K."/>
            <person name="Schmutz J."/>
            <person name="Baker S.E."/>
            <person name="Ciuffetti L.M."/>
            <person name="Grigoriev I.V."/>
            <person name="Zhong S."/>
            <person name="Turgeon B.G."/>
        </authorList>
    </citation>
    <scope>NUCLEOTIDE SEQUENCE [LARGE SCALE GENOMIC DNA]</scope>
    <source>
        <strain evidence="2 3">FI3</strain>
    </source>
</reference>
<organism evidence="2 3">
    <name type="scientific">Bipolaris victoriae (strain FI3)</name>
    <name type="common">Victoria blight of oats agent</name>
    <name type="synonym">Cochliobolus victoriae</name>
    <dbReference type="NCBI Taxonomy" id="930091"/>
    <lineage>
        <taxon>Eukaryota</taxon>
        <taxon>Fungi</taxon>
        <taxon>Dikarya</taxon>
        <taxon>Ascomycota</taxon>
        <taxon>Pezizomycotina</taxon>
        <taxon>Dothideomycetes</taxon>
        <taxon>Pleosporomycetidae</taxon>
        <taxon>Pleosporales</taxon>
        <taxon>Pleosporineae</taxon>
        <taxon>Pleosporaceae</taxon>
        <taxon>Bipolaris</taxon>
    </lineage>
</organism>
<feature type="compositionally biased region" description="Basic and acidic residues" evidence="1">
    <location>
        <begin position="14"/>
        <end position="28"/>
    </location>
</feature>
<dbReference type="HOGENOM" id="CLU_2960392_0_0_1"/>
<gene>
    <name evidence="2" type="ORF">COCVIDRAFT_116079</name>
</gene>
<dbReference type="EMBL" id="KI968919">
    <property type="protein sequence ID" value="EUN20639.1"/>
    <property type="molecule type" value="Genomic_DNA"/>
</dbReference>
<dbReference type="Proteomes" id="UP000054337">
    <property type="component" value="Unassembled WGS sequence"/>
</dbReference>
<dbReference type="RefSeq" id="XP_014550213.1">
    <property type="nucleotide sequence ID" value="XM_014694727.1"/>
</dbReference>
<evidence type="ECO:0000256" key="1">
    <source>
        <dbReference type="SAM" id="MobiDB-lite"/>
    </source>
</evidence>
<feature type="region of interest" description="Disordered" evidence="1">
    <location>
        <begin position="1"/>
        <end position="59"/>
    </location>
</feature>
<sequence>MGRKWFIPIQPRESPSKDAKAALRDSYSRRASSSTRPTRSSSTGNPYNASNDRGCDVFT</sequence>
<proteinExistence type="predicted"/>
<dbReference type="AlphaFoldDB" id="W7E0P4"/>
<dbReference type="GeneID" id="26250857"/>
<name>W7E0P4_BIPV3</name>
<feature type="compositionally biased region" description="Low complexity" evidence="1">
    <location>
        <begin position="29"/>
        <end position="43"/>
    </location>
</feature>
<evidence type="ECO:0000313" key="3">
    <source>
        <dbReference type="Proteomes" id="UP000054337"/>
    </source>
</evidence>
<accession>W7E0P4</accession>
<keyword evidence="3" id="KW-1185">Reference proteome</keyword>